<gene>
    <name evidence="1" type="ORF">CLV31_10862</name>
</gene>
<comment type="caution">
    <text evidence="1">The sequence shown here is derived from an EMBL/GenBank/DDBJ whole genome shotgun (WGS) entry which is preliminary data.</text>
</comment>
<keyword evidence="2" id="KW-1185">Reference proteome</keyword>
<name>A0A326RQS2_9BACT</name>
<dbReference type="RefSeq" id="WP_111393140.1">
    <property type="nucleotide sequence ID" value="NZ_JBJINY010000083.1"/>
</dbReference>
<evidence type="ECO:0000313" key="2">
    <source>
        <dbReference type="Proteomes" id="UP000248917"/>
    </source>
</evidence>
<sequence>MKKLSLLFLILLSCNIIPPEPSDFTLEEVTVVGGPILSVQDSVGLLIVLNGLPPTNEWKMSWEIDGHELFTEDVSGKSGKYSSLKKYRKGQPGNFVFRGCISSKNMKVCQEEPFTIR</sequence>
<organism evidence="1 2">
    <name type="scientific">Algoriphagus aquaeductus</name>
    <dbReference type="NCBI Taxonomy" id="475299"/>
    <lineage>
        <taxon>Bacteria</taxon>
        <taxon>Pseudomonadati</taxon>
        <taxon>Bacteroidota</taxon>
        <taxon>Cytophagia</taxon>
        <taxon>Cytophagales</taxon>
        <taxon>Cyclobacteriaceae</taxon>
        <taxon>Algoriphagus</taxon>
    </lineage>
</organism>
<reference evidence="1 2" key="1">
    <citation type="submission" date="2018-06" db="EMBL/GenBank/DDBJ databases">
        <title>Genomic Encyclopedia of Archaeal and Bacterial Type Strains, Phase II (KMG-II): from individual species to whole genera.</title>
        <authorList>
            <person name="Goeker M."/>
        </authorList>
    </citation>
    <scope>NUCLEOTIDE SEQUENCE [LARGE SCALE GENOMIC DNA]</scope>
    <source>
        <strain evidence="1 2">T4</strain>
    </source>
</reference>
<protein>
    <recommendedName>
        <fullName evidence="3">Secreted protein</fullName>
    </recommendedName>
</protein>
<dbReference type="EMBL" id="QKTX01000008">
    <property type="protein sequence ID" value="PZV82868.1"/>
    <property type="molecule type" value="Genomic_DNA"/>
</dbReference>
<accession>A0A326RQS2</accession>
<evidence type="ECO:0008006" key="3">
    <source>
        <dbReference type="Google" id="ProtNLM"/>
    </source>
</evidence>
<proteinExistence type="predicted"/>
<dbReference type="AlphaFoldDB" id="A0A326RQS2"/>
<dbReference type="Proteomes" id="UP000248917">
    <property type="component" value="Unassembled WGS sequence"/>
</dbReference>
<evidence type="ECO:0000313" key="1">
    <source>
        <dbReference type="EMBL" id="PZV82868.1"/>
    </source>
</evidence>
<dbReference type="OrthoDB" id="825072at2"/>